<evidence type="ECO:0000256" key="1">
    <source>
        <dbReference type="SAM" id="Coils"/>
    </source>
</evidence>
<feature type="region of interest" description="Disordered" evidence="2">
    <location>
        <begin position="85"/>
        <end position="105"/>
    </location>
</feature>
<dbReference type="AlphaFoldDB" id="A0AAV3QSB5"/>
<organism evidence="3 4">
    <name type="scientific">Lithospermum erythrorhizon</name>
    <name type="common">Purple gromwell</name>
    <name type="synonym">Lithospermum officinale var. erythrorhizon</name>
    <dbReference type="NCBI Taxonomy" id="34254"/>
    <lineage>
        <taxon>Eukaryota</taxon>
        <taxon>Viridiplantae</taxon>
        <taxon>Streptophyta</taxon>
        <taxon>Embryophyta</taxon>
        <taxon>Tracheophyta</taxon>
        <taxon>Spermatophyta</taxon>
        <taxon>Magnoliopsida</taxon>
        <taxon>eudicotyledons</taxon>
        <taxon>Gunneridae</taxon>
        <taxon>Pentapetalae</taxon>
        <taxon>asterids</taxon>
        <taxon>lamiids</taxon>
        <taxon>Boraginales</taxon>
        <taxon>Boraginaceae</taxon>
        <taxon>Boraginoideae</taxon>
        <taxon>Lithospermeae</taxon>
        <taxon>Lithospermum</taxon>
    </lineage>
</organism>
<keyword evidence="1" id="KW-0175">Coiled coil</keyword>
<gene>
    <name evidence="3" type="ORF">LIER_20911</name>
</gene>
<feature type="coiled-coil region" evidence="1">
    <location>
        <begin position="233"/>
        <end position="278"/>
    </location>
</feature>
<evidence type="ECO:0000256" key="2">
    <source>
        <dbReference type="SAM" id="MobiDB-lite"/>
    </source>
</evidence>
<protein>
    <submittedName>
        <fullName evidence="3">Uncharacterized protein</fullName>
    </submittedName>
</protein>
<sequence>MGLRRGGKAYPGPSLKNKTKCTNVRTNHVVNYAPLLTLPPLTNDTSIDDLLRECHDANAEVFVDNLYANDEDVMTPFLVPDGSSHHGAFASETSSSEDDEQATAPSVISASTSNGNHVSRGHARPHILAPYLNELVGDEISGWFLPEIRFEWQTCWPKWKNVNEDEEKIGVLPSPFEILLAQNRKKNKLTRVDEGIHNASFNRAWEKSLMLFKISNDTTTLDLATQVVLPKEREERKVEREALESKIVALKKAQVDSTNELREMVANLRNELTQSRLRGSNSAT</sequence>
<proteinExistence type="predicted"/>
<evidence type="ECO:0000313" key="4">
    <source>
        <dbReference type="Proteomes" id="UP001454036"/>
    </source>
</evidence>
<accession>A0AAV3QSB5</accession>
<dbReference type="Proteomes" id="UP001454036">
    <property type="component" value="Unassembled WGS sequence"/>
</dbReference>
<evidence type="ECO:0000313" key="3">
    <source>
        <dbReference type="EMBL" id="GAA0165528.1"/>
    </source>
</evidence>
<dbReference type="EMBL" id="BAABME010005406">
    <property type="protein sequence ID" value="GAA0165528.1"/>
    <property type="molecule type" value="Genomic_DNA"/>
</dbReference>
<comment type="caution">
    <text evidence="3">The sequence shown here is derived from an EMBL/GenBank/DDBJ whole genome shotgun (WGS) entry which is preliminary data.</text>
</comment>
<reference evidence="3 4" key="1">
    <citation type="submission" date="2024-01" db="EMBL/GenBank/DDBJ databases">
        <title>The complete chloroplast genome sequence of Lithospermum erythrorhizon: insights into the phylogenetic relationship among Boraginaceae species and the maternal lineages of purple gromwells.</title>
        <authorList>
            <person name="Okada T."/>
            <person name="Watanabe K."/>
        </authorList>
    </citation>
    <scope>NUCLEOTIDE SEQUENCE [LARGE SCALE GENOMIC DNA]</scope>
</reference>
<keyword evidence="4" id="KW-1185">Reference proteome</keyword>
<name>A0AAV3QSB5_LITER</name>